<comment type="caution">
    <text evidence="1">The sequence shown here is derived from an EMBL/GenBank/DDBJ whole genome shotgun (WGS) entry which is preliminary data.</text>
</comment>
<dbReference type="Proteomes" id="UP000636949">
    <property type="component" value="Unassembled WGS sequence"/>
</dbReference>
<evidence type="ECO:0000313" key="2">
    <source>
        <dbReference type="Proteomes" id="UP000636949"/>
    </source>
</evidence>
<keyword evidence="2" id="KW-1185">Reference proteome</keyword>
<sequence length="879" mass="100352">MAIIDESKMLDDESTSVVEQEQKTSETKDINVQLADILAEVLPNLSLSSERFAYISHALLDVLTIAVIDELNDQSIDKLKLLHQKILGLIKAKQKPGFRQSIAYARVLDLLSAGVLSRYMIRPFKVYFEKLTFINLLDEILETNFQNTSNMLENARLMLDELETLLVEEVLLQLDGVDIFKFKQVVNKLSRFFALSIVSKNESRKLFALLQTKIRPVIGYDPFIVEQVITIELNPLDENLATKPLTLVSNKYQNQTEKSQFKGLMLANYHIIELDLELKRYGFDGMLKFQISYDDGVHPDYAFLYQNVPLSMVITLENTYVFDDPDKKNTKYQTKLQLQAIASMANDDHLQFADPLVEQNIDKQTSKIASMLPSFTLKFSDPLKALWSQHQPIYIDFDKSYIDVFNDNNFFQSWVQIDAAKCKKLAVKQKQMMISAYARSFYDYFIEVLDHYSVYLVYDYSKLTKGKSSYVLYDALTSDWQKKPEGKGTLTSKDLFQIDHAHCQVQPLWSKTQNMMNLADMNTDRKPLAKIYNEKQPLIKGFALDRVQFVEDPKIYTNTEQKITSDLQSALACVAKFQVSLRELMPFFPITPSYDLIALNKTQWQNTFVGQSTAVVLSSQRFQFVQNKSTIEFVKRKLTEQNYESETDKDRYEKITMIGVPAGITHFVQLQSQWLDQSAKANDLPQYQSFVTFQAQAMVTIGKDVDDSVKYAYKLYKGQSETESSFADDQGTKLTDYVYAKQSENLLSYACNLPKALYKDPSKPAPLYVPVASFGVTANTFNLLRNGDVVLLQFSSAETVEIKSVKLNTATIEDKASQKIAQQTLYGAQQECALSYTQDANDQQFNLKQSTKNGEGINALAFSDKQGIILSFSDEKESK</sequence>
<dbReference type="RefSeq" id="WP_117003587.1">
    <property type="nucleotide sequence ID" value="NZ_BMJS01000032.1"/>
</dbReference>
<dbReference type="AlphaFoldDB" id="A0A8J2Z623"/>
<reference evidence="1" key="2">
    <citation type="submission" date="2020-09" db="EMBL/GenBank/DDBJ databases">
        <authorList>
            <person name="Sun Q."/>
            <person name="Zhou Y."/>
        </authorList>
    </citation>
    <scope>NUCLEOTIDE SEQUENCE</scope>
    <source>
        <strain evidence="1">CGMCC 1.15758</strain>
    </source>
</reference>
<reference evidence="1" key="1">
    <citation type="journal article" date="2014" name="Int. J. Syst. Evol. Microbiol.">
        <title>Complete genome sequence of Corynebacterium casei LMG S-19264T (=DSM 44701T), isolated from a smear-ripened cheese.</title>
        <authorList>
            <consortium name="US DOE Joint Genome Institute (JGI-PGF)"/>
            <person name="Walter F."/>
            <person name="Albersmeier A."/>
            <person name="Kalinowski J."/>
            <person name="Ruckert C."/>
        </authorList>
    </citation>
    <scope>NUCLEOTIDE SEQUENCE</scope>
    <source>
        <strain evidence="1">CGMCC 1.15758</strain>
    </source>
</reference>
<proteinExistence type="predicted"/>
<organism evidence="1 2">
    <name type="scientific">Cysteiniphilum litorale</name>
    <dbReference type="NCBI Taxonomy" id="2056700"/>
    <lineage>
        <taxon>Bacteria</taxon>
        <taxon>Pseudomonadati</taxon>
        <taxon>Pseudomonadota</taxon>
        <taxon>Gammaproteobacteria</taxon>
        <taxon>Thiotrichales</taxon>
        <taxon>Fastidiosibacteraceae</taxon>
        <taxon>Cysteiniphilum</taxon>
    </lineage>
</organism>
<gene>
    <name evidence="1" type="primary">pdpA2</name>
    <name evidence="1" type="ORF">GCM10010995_22540</name>
</gene>
<protein>
    <submittedName>
        <fullName evidence="1">Uncharacterized protein</fullName>
    </submittedName>
</protein>
<evidence type="ECO:0000313" key="1">
    <source>
        <dbReference type="EMBL" id="GGG04605.1"/>
    </source>
</evidence>
<name>A0A8J2Z623_9GAMM</name>
<accession>A0A8J2Z623</accession>
<dbReference type="EMBL" id="BMJS01000032">
    <property type="protein sequence ID" value="GGG04605.1"/>
    <property type="molecule type" value="Genomic_DNA"/>
</dbReference>
<dbReference type="OrthoDB" id="5618758at2"/>